<keyword evidence="2" id="KW-0472">Membrane</keyword>
<dbReference type="RefSeq" id="WP_068621298.1">
    <property type="nucleotide sequence ID" value="NZ_FJNB01000003.1"/>
</dbReference>
<evidence type="ECO:0000256" key="1">
    <source>
        <dbReference type="SAM" id="MobiDB-lite"/>
    </source>
</evidence>
<accession>A0A143YDQ2</accession>
<reference evidence="3 5" key="1">
    <citation type="submission" date="2016-02" db="EMBL/GenBank/DDBJ databases">
        <authorList>
            <person name="Wen L."/>
            <person name="He K."/>
            <person name="Yang H."/>
        </authorList>
    </citation>
    <scope>NUCLEOTIDE SEQUENCE [LARGE SCALE GENOMIC DNA]</scope>
    <source>
        <strain evidence="3">Trichococcus_R210</strain>
    </source>
</reference>
<dbReference type="AlphaFoldDB" id="A0A143YDQ2"/>
<dbReference type="STRING" id="640938.TR210_527"/>
<organism evidence="3 5">
    <name type="scientific">Trichococcus ilyis</name>
    <dbReference type="NCBI Taxonomy" id="640938"/>
    <lineage>
        <taxon>Bacteria</taxon>
        <taxon>Bacillati</taxon>
        <taxon>Bacillota</taxon>
        <taxon>Bacilli</taxon>
        <taxon>Lactobacillales</taxon>
        <taxon>Carnobacteriaceae</taxon>
        <taxon>Trichococcus</taxon>
    </lineage>
</organism>
<feature type="compositionally biased region" description="Basic and acidic residues" evidence="1">
    <location>
        <begin position="100"/>
        <end position="116"/>
    </location>
</feature>
<feature type="region of interest" description="Disordered" evidence="1">
    <location>
        <begin position="84"/>
        <end position="116"/>
    </location>
</feature>
<gene>
    <name evidence="4" type="ORF">SAMN05216375_1023</name>
    <name evidence="3" type="ORF">TR210_527</name>
</gene>
<keyword evidence="6" id="KW-1185">Reference proteome</keyword>
<dbReference type="EMBL" id="FJNB01000003">
    <property type="protein sequence ID" value="CZQ86494.1"/>
    <property type="molecule type" value="Genomic_DNA"/>
</dbReference>
<evidence type="ECO:0000256" key="2">
    <source>
        <dbReference type="SAM" id="Phobius"/>
    </source>
</evidence>
<dbReference type="Proteomes" id="UP000076878">
    <property type="component" value="Unassembled WGS sequence"/>
</dbReference>
<evidence type="ECO:0000313" key="4">
    <source>
        <dbReference type="EMBL" id="SEI61275.1"/>
    </source>
</evidence>
<dbReference type="OrthoDB" id="2088303at2"/>
<reference evidence="4 6" key="2">
    <citation type="submission" date="2016-10" db="EMBL/GenBank/DDBJ databases">
        <authorList>
            <person name="Varghese N."/>
            <person name="Submissions S."/>
        </authorList>
    </citation>
    <scope>NUCLEOTIDE SEQUENCE [LARGE SCALE GENOMIC DNA]</scope>
    <source>
        <strain evidence="4 6">DSM 22150</strain>
    </source>
</reference>
<feature type="compositionally biased region" description="Polar residues" evidence="1">
    <location>
        <begin position="87"/>
        <end position="99"/>
    </location>
</feature>
<keyword evidence="2" id="KW-0812">Transmembrane</keyword>
<dbReference type="Proteomes" id="UP000199280">
    <property type="component" value="Unassembled WGS sequence"/>
</dbReference>
<proteinExistence type="predicted"/>
<evidence type="ECO:0000313" key="6">
    <source>
        <dbReference type="Proteomes" id="UP000199280"/>
    </source>
</evidence>
<feature type="transmembrane region" description="Helical" evidence="2">
    <location>
        <begin position="40"/>
        <end position="60"/>
    </location>
</feature>
<dbReference type="EMBL" id="FNYT01000002">
    <property type="protein sequence ID" value="SEI61275.1"/>
    <property type="molecule type" value="Genomic_DNA"/>
</dbReference>
<name>A0A143YDQ2_9LACT</name>
<evidence type="ECO:0000313" key="3">
    <source>
        <dbReference type="EMBL" id="CZQ86494.1"/>
    </source>
</evidence>
<keyword evidence="2" id="KW-1133">Transmembrane helix</keyword>
<sequence length="116" mass="13084">MSWDYSELSRLAKQHGGPKELLAKHAAYHFKKGAVSKNPVIAAASLISLGVGIGGTVFYFNWKNKKDRTIITDCEIHKIEDELISGMEQTEQGEANQEPFQKEVTQDEPHEEDRQL</sequence>
<protein>
    <submittedName>
        <fullName evidence="3">Uncharacterized protein</fullName>
    </submittedName>
</protein>
<evidence type="ECO:0000313" key="5">
    <source>
        <dbReference type="Proteomes" id="UP000076878"/>
    </source>
</evidence>